<evidence type="ECO:0000259" key="5">
    <source>
        <dbReference type="PROSITE" id="PS50043"/>
    </source>
</evidence>
<feature type="domain" description="HTH luxR-type" evidence="5">
    <location>
        <begin position="189"/>
        <end position="254"/>
    </location>
</feature>
<dbReference type="SUPFAM" id="SSF46894">
    <property type="entry name" value="C-terminal effector domain of the bipartite response regulators"/>
    <property type="match status" value="1"/>
</dbReference>
<dbReference type="PANTHER" id="PTHR43214">
    <property type="entry name" value="TWO-COMPONENT RESPONSE REGULATOR"/>
    <property type="match status" value="1"/>
</dbReference>
<evidence type="ECO:0000256" key="4">
    <source>
        <dbReference type="SAM" id="MobiDB-lite"/>
    </source>
</evidence>
<evidence type="ECO:0000313" key="6">
    <source>
        <dbReference type="EMBL" id="OAM88437.1"/>
    </source>
</evidence>
<name>A0A178IH05_9BACT</name>
<evidence type="ECO:0000256" key="1">
    <source>
        <dbReference type="ARBA" id="ARBA00023015"/>
    </source>
</evidence>
<dbReference type="PRINTS" id="PR00038">
    <property type="entry name" value="HTHLUXR"/>
</dbReference>
<dbReference type="EMBL" id="LRRQ01000127">
    <property type="protein sequence ID" value="OAM88437.1"/>
    <property type="molecule type" value="Genomic_DNA"/>
</dbReference>
<gene>
    <name evidence="6" type="ORF">AW736_16470</name>
</gene>
<evidence type="ECO:0000256" key="3">
    <source>
        <dbReference type="ARBA" id="ARBA00023163"/>
    </source>
</evidence>
<dbReference type="SMART" id="SM00421">
    <property type="entry name" value="HTH_LUXR"/>
    <property type="match status" value="1"/>
</dbReference>
<dbReference type="Gene3D" id="3.40.50.2300">
    <property type="match status" value="1"/>
</dbReference>
<keyword evidence="1" id="KW-0805">Transcription regulation</keyword>
<protein>
    <recommendedName>
        <fullName evidence="5">HTH luxR-type domain-containing protein</fullName>
    </recommendedName>
</protein>
<proteinExistence type="predicted"/>
<dbReference type="SUPFAM" id="SSF52172">
    <property type="entry name" value="CheY-like"/>
    <property type="match status" value="1"/>
</dbReference>
<keyword evidence="7" id="KW-1185">Reference proteome</keyword>
<dbReference type="InterPro" id="IPR039420">
    <property type="entry name" value="WalR-like"/>
</dbReference>
<dbReference type="PROSITE" id="PS00622">
    <property type="entry name" value="HTH_LUXR_1"/>
    <property type="match status" value="1"/>
</dbReference>
<keyword evidence="2" id="KW-0238">DNA-binding</keyword>
<dbReference type="PANTHER" id="PTHR43214:SF41">
    <property type="entry name" value="NITRATE_NITRITE RESPONSE REGULATOR PROTEIN NARP"/>
    <property type="match status" value="1"/>
</dbReference>
<evidence type="ECO:0000256" key="2">
    <source>
        <dbReference type="ARBA" id="ARBA00023125"/>
    </source>
</evidence>
<dbReference type="InterPro" id="IPR016032">
    <property type="entry name" value="Sig_transdc_resp-reg_C-effctor"/>
</dbReference>
<dbReference type="PROSITE" id="PS50043">
    <property type="entry name" value="HTH_LUXR_2"/>
    <property type="match status" value="1"/>
</dbReference>
<feature type="region of interest" description="Disordered" evidence="4">
    <location>
        <begin position="1"/>
        <end position="41"/>
    </location>
</feature>
<evidence type="ECO:0000313" key="7">
    <source>
        <dbReference type="Proteomes" id="UP000078486"/>
    </source>
</evidence>
<keyword evidence="3" id="KW-0804">Transcription</keyword>
<dbReference type="CDD" id="cd06170">
    <property type="entry name" value="LuxR_C_like"/>
    <property type="match status" value="1"/>
</dbReference>
<accession>A0A178IH05</accession>
<dbReference type="STRING" id="1184151.AW736_16470"/>
<dbReference type="OrthoDB" id="191163at2"/>
<dbReference type="InterPro" id="IPR011006">
    <property type="entry name" value="CheY-like_superfamily"/>
</dbReference>
<dbReference type="Pfam" id="PF00196">
    <property type="entry name" value="GerE"/>
    <property type="match status" value="1"/>
</dbReference>
<dbReference type="AlphaFoldDB" id="A0A178IH05"/>
<dbReference type="GO" id="GO:0006355">
    <property type="term" value="P:regulation of DNA-templated transcription"/>
    <property type="evidence" value="ECO:0007669"/>
    <property type="project" value="InterPro"/>
</dbReference>
<dbReference type="Proteomes" id="UP000078486">
    <property type="component" value="Unassembled WGS sequence"/>
</dbReference>
<organism evidence="6 7">
    <name type="scientific">Termitidicoccus mucosus</name>
    <dbReference type="NCBI Taxonomy" id="1184151"/>
    <lineage>
        <taxon>Bacteria</taxon>
        <taxon>Pseudomonadati</taxon>
        <taxon>Verrucomicrobiota</taxon>
        <taxon>Opitutia</taxon>
        <taxon>Opitutales</taxon>
        <taxon>Opitutaceae</taxon>
        <taxon>Termitidicoccus</taxon>
    </lineage>
</organism>
<dbReference type="InterPro" id="IPR000792">
    <property type="entry name" value="Tscrpt_reg_LuxR_C"/>
</dbReference>
<dbReference type="GO" id="GO:0003677">
    <property type="term" value="F:DNA binding"/>
    <property type="evidence" value="ECO:0007669"/>
    <property type="project" value="UniProtKB-KW"/>
</dbReference>
<sequence>MPCISSGNPRQAPAIVRPTAAFPTQAPPNDSPEAARNRESRDAARTGAILLVARYRLFRAGLRLAIERHTGAPVLECDGLDALPRQTTETPPGIVLVYLRRPAASDTANIAGLRRRWPQSRIMIISETVHPSVAHSLIKEGVRGYLLDQNGVDELRQAIETVRQDYVYLSPEITTSLLEDKRVHEEQDIIQTTQPINSRERDILIHIAEGLRNKEIAARLHLSLKSVETYRYRLMKRLGCDHAAGLVRYAIRAGLIGP</sequence>
<reference evidence="6 7" key="1">
    <citation type="submission" date="2016-01" db="EMBL/GenBank/DDBJ databases">
        <title>High potential of lignocellulose degradation of a new Verrucomicrobia species.</title>
        <authorList>
            <person name="Wang Y."/>
            <person name="Shi Y."/>
            <person name="Qiu Z."/>
            <person name="Liu S."/>
            <person name="Yang H."/>
        </authorList>
    </citation>
    <scope>NUCLEOTIDE SEQUENCE [LARGE SCALE GENOMIC DNA]</scope>
    <source>
        <strain evidence="6 7">TSB47</strain>
    </source>
</reference>
<comment type="caution">
    <text evidence="6">The sequence shown here is derived from an EMBL/GenBank/DDBJ whole genome shotgun (WGS) entry which is preliminary data.</text>
</comment>